<evidence type="ECO:0000259" key="6">
    <source>
        <dbReference type="PROSITE" id="PS50103"/>
    </source>
</evidence>
<reference evidence="9 10" key="1">
    <citation type="submission" date="2018-04" db="EMBL/GenBank/DDBJ databases">
        <title>The genome of golden apple snail Pomacea canaliculata provides insight into stress tolerance and invasive adaptation.</title>
        <authorList>
            <person name="Liu C."/>
            <person name="Liu B."/>
            <person name="Ren Y."/>
            <person name="Zhang Y."/>
            <person name="Wang H."/>
            <person name="Li S."/>
            <person name="Jiang F."/>
            <person name="Yin L."/>
            <person name="Zhang G."/>
            <person name="Qian W."/>
            <person name="Fan W."/>
        </authorList>
    </citation>
    <scope>NUCLEOTIDE SEQUENCE [LARGE SCALE GENOMIC DNA]</scope>
    <source>
        <strain evidence="9">SZHN2017</strain>
        <tissue evidence="9">Muscle</tissue>
    </source>
</reference>
<dbReference type="SMART" id="SM00356">
    <property type="entry name" value="ZnF_C3H1"/>
    <property type="match status" value="4"/>
</dbReference>
<feature type="compositionally biased region" description="Low complexity" evidence="5">
    <location>
        <begin position="775"/>
        <end position="812"/>
    </location>
</feature>
<feature type="compositionally biased region" description="Polar residues" evidence="5">
    <location>
        <begin position="813"/>
        <end position="914"/>
    </location>
</feature>
<feature type="domain" description="C3H1-type" evidence="6">
    <location>
        <begin position="211"/>
        <end position="233"/>
    </location>
</feature>
<dbReference type="InterPro" id="IPR012317">
    <property type="entry name" value="Poly(ADP-ribose)pol_cat_dom"/>
</dbReference>
<dbReference type="GO" id="GO:0008270">
    <property type="term" value="F:zinc ion binding"/>
    <property type="evidence" value="ECO:0007669"/>
    <property type="project" value="UniProtKB-KW"/>
</dbReference>
<feature type="region of interest" description="Disordered" evidence="5">
    <location>
        <begin position="392"/>
        <end position="412"/>
    </location>
</feature>
<dbReference type="SUPFAM" id="SSF56399">
    <property type="entry name" value="ADP-ribosylation"/>
    <property type="match status" value="1"/>
</dbReference>
<feature type="zinc finger region" description="C3H1-type" evidence="4">
    <location>
        <begin position="28"/>
        <end position="50"/>
    </location>
</feature>
<comment type="subcellular location">
    <subcellularLocation>
        <location evidence="1">Nucleus</location>
    </subcellularLocation>
</comment>
<dbReference type="SUPFAM" id="SSF117839">
    <property type="entry name" value="WWE domain"/>
    <property type="match status" value="1"/>
</dbReference>
<feature type="domain" description="C3H1-type" evidence="6">
    <location>
        <begin position="28"/>
        <end position="50"/>
    </location>
</feature>
<name>A0A2T7PQ22_POMCA</name>
<feature type="compositionally biased region" description="Low complexity" evidence="5">
    <location>
        <begin position="96"/>
        <end position="112"/>
    </location>
</feature>
<feature type="compositionally biased region" description="Acidic residues" evidence="5">
    <location>
        <begin position="937"/>
        <end position="958"/>
    </location>
</feature>
<dbReference type="PROSITE" id="PS51059">
    <property type="entry name" value="PARP_CATALYTIC"/>
    <property type="match status" value="1"/>
</dbReference>
<evidence type="ECO:0000256" key="2">
    <source>
        <dbReference type="ARBA" id="ARBA00023242"/>
    </source>
</evidence>
<dbReference type="AlphaFoldDB" id="A0A2T7PQ22"/>
<keyword evidence="4" id="KW-0863">Zinc-finger</keyword>
<feature type="domain" description="C3H1-type" evidence="6">
    <location>
        <begin position="425"/>
        <end position="448"/>
    </location>
</feature>
<feature type="domain" description="PARP catalytic" evidence="8">
    <location>
        <begin position="571"/>
        <end position="797"/>
    </location>
</feature>
<evidence type="ECO:0000259" key="7">
    <source>
        <dbReference type="PROSITE" id="PS50918"/>
    </source>
</evidence>
<dbReference type="CDD" id="cd01439">
    <property type="entry name" value="TCCD_inducible_PARP_like"/>
    <property type="match status" value="1"/>
</dbReference>
<dbReference type="GO" id="GO:0003950">
    <property type="term" value="F:NAD+ poly-ADP-ribosyltransferase activity"/>
    <property type="evidence" value="ECO:0007669"/>
    <property type="project" value="InterPro"/>
</dbReference>
<feature type="compositionally biased region" description="Low complexity" evidence="5">
    <location>
        <begin position="915"/>
        <end position="930"/>
    </location>
</feature>
<keyword evidence="4" id="KW-0479">Metal-binding</keyword>
<proteinExistence type="inferred from homology"/>
<dbReference type="PANTHER" id="PTHR45740">
    <property type="entry name" value="POLY [ADP-RIBOSE] POLYMERASE"/>
    <property type="match status" value="1"/>
</dbReference>
<dbReference type="InterPro" id="IPR037197">
    <property type="entry name" value="WWE_dom_sf"/>
</dbReference>
<sequence length="982" mass="110019">MLFRSIPAVCEKYNTGDCDDDDCPELHVCSRFMQRKCTAGKGCKFDHSFQTSEHNKWVLDTFQVRCLTDVELVKLILMKNDFEGAPIADAESQSKTTSSAPSISLLSGSQSTSEEQTEEQVFEVFRFLLKRFGGRAKFNTFLFKRDHLFQGFQREEIIDWLKEHTDRFVLYEGGGDLNYVASYNRYARLCFGYNKPGTFICDDQSCKSFHVCRDFVTGACVNNRKCGLSHSLSSDYNRQVCLGLGLPLLTDNELCLVILCSSPTVCVNYNTASCHLEYCPELHVCSKNILNKCTNGDGCKFGHVISNSGEHNSYVLKAFQMDTWQEDVLLRMVIVKKGGHRKISGEVGISPVQAAPPVSHPESETVSRVEGISTGCHRQLLGILSSVEKEPAEVHPSLTPQYDKADTKTEEAEPKDLDFSEYEYICETYTWTGACPKASDCPGYHSPHRLPYLRLSTPSYVTATPGTPLNFYTQWVWYRQERDGTYTPFYPGSLQYTLEKKYLKGQRTYYFEFEYLRLMVDTNSPHMTQTNLDTLRVTRVVRRPVFVSSKKQDAPTMSPLLLDEVPPPVLHQVPRHWSAVDRYQEFELFELTSGDPEEADVQRQFFSTMDIKDYEIGCIFRVQNPGLWDKYCSARRAMTPLGQSPEEVDERQLFHGTPTLQAVRGICANSFDFRRSGENVGAIHGKGAYFSTAARYSHSYTGPEGTPIRFMFLGRILVGKYTLGHPSYTKPPERDRLKMYDSCVNDLSDPTIFVIFDLAQSYPEYVIQYTDVSDSKSPPSSPASPVVTSQNQSSPSSSTSSSDTNLAALSSDISPTPLSSDLNQTPLSSDLNQTPLSSDLNQTPLSSDLNQTPLSSDLNQTPLSSDLNQTPLSSDLNQTPLSSDLNQTPLSSDLNQTPLSSDLNQTPLSSDLNQTPLSSDLSPTPLSSDLNQTPMTESDDSYFSDSSFDDSFDTDPFSDEERGVSKVMQKAKMKLKKSCVIC</sequence>
<dbReference type="GO" id="GO:1990404">
    <property type="term" value="F:NAD+-protein mono-ADP-ribosyltransferase activity"/>
    <property type="evidence" value="ECO:0007669"/>
    <property type="project" value="TreeGrafter"/>
</dbReference>
<evidence type="ECO:0000256" key="5">
    <source>
        <dbReference type="SAM" id="MobiDB-lite"/>
    </source>
</evidence>
<dbReference type="InterPro" id="IPR004170">
    <property type="entry name" value="WWE_dom"/>
</dbReference>
<feature type="domain" description="WWE" evidence="7">
    <location>
        <begin position="461"/>
        <end position="543"/>
    </location>
</feature>
<keyword evidence="4" id="KW-0862">Zinc</keyword>
<comment type="similarity">
    <text evidence="3">Belongs to the ARTD/PARP family.</text>
</comment>
<gene>
    <name evidence="9" type="ORF">C0Q70_02486</name>
</gene>
<dbReference type="InterPro" id="IPR051712">
    <property type="entry name" value="ARTD-AVP"/>
</dbReference>
<feature type="region of interest" description="Disordered" evidence="5">
    <location>
        <begin position="772"/>
        <end position="964"/>
    </location>
</feature>
<evidence type="ECO:0000256" key="3">
    <source>
        <dbReference type="ARBA" id="ARBA00024347"/>
    </source>
</evidence>
<dbReference type="GO" id="GO:0005634">
    <property type="term" value="C:nucleus"/>
    <property type="evidence" value="ECO:0007669"/>
    <property type="project" value="UniProtKB-SubCell"/>
</dbReference>
<dbReference type="PANTHER" id="PTHR45740:SF2">
    <property type="entry name" value="POLY [ADP-RIBOSE] POLYMERASE"/>
    <property type="match status" value="1"/>
</dbReference>
<dbReference type="PROSITE" id="PS50918">
    <property type="entry name" value="WWE"/>
    <property type="match status" value="1"/>
</dbReference>
<feature type="zinc finger region" description="C3H1-type" evidence="4">
    <location>
        <begin position="425"/>
        <end position="448"/>
    </location>
</feature>
<dbReference type="Gene3D" id="3.30.720.50">
    <property type="match status" value="1"/>
</dbReference>
<evidence type="ECO:0000259" key="8">
    <source>
        <dbReference type="PROSITE" id="PS51059"/>
    </source>
</evidence>
<comment type="caution">
    <text evidence="9">The sequence shown here is derived from an EMBL/GenBank/DDBJ whole genome shotgun (WGS) entry which is preliminary data.</text>
</comment>
<evidence type="ECO:0000313" key="9">
    <source>
        <dbReference type="EMBL" id="PVD35523.1"/>
    </source>
</evidence>
<accession>A0A2T7PQ22</accession>
<evidence type="ECO:0008006" key="11">
    <source>
        <dbReference type="Google" id="ProtNLM"/>
    </source>
</evidence>
<dbReference type="Pfam" id="PF00644">
    <property type="entry name" value="PARP"/>
    <property type="match status" value="1"/>
</dbReference>
<keyword evidence="2" id="KW-0539">Nucleus</keyword>
<evidence type="ECO:0000313" key="10">
    <source>
        <dbReference type="Proteomes" id="UP000245119"/>
    </source>
</evidence>
<dbReference type="PROSITE" id="PS50103">
    <property type="entry name" value="ZF_C3H1"/>
    <property type="match status" value="3"/>
</dbReference>
<dbReference type="Proteomes" id="UP000245119">
    <property type="component" value="Linkage Group LG2"/>
</dbReference>
<evidence type="ECO:0000256" key="1">
    <source>
        <dbReference type="ARBA" id="ARBA00004123"/>
    </source>
</evidence>
<dbReference type="EMBL" id="PZQS01000002">
    <property type="protein sequence ID" value="PVD35523.1"/>
    <property type="molecule type" value="Genomic_DNA"/>
</dbReference>
<dbReference type="Gene3D" id="3.90.228.10">
    <property type="match status" value="1"/>
</dbReference>
<keyword evidence="10" id="KW-1185">Reference proteome</keyword>
<evidence type="ECO:0000256" key="4">
    <source>
        <dbReference type="PROSITE-ProRule" id="PRU00723"/>
    </source>
</evidence>
<protein>
    <recommendedName>
        <fullName evidence="11">Poly [ADP-ribose] polymerase</fullName>
    </recommendedName>
</protein>
<dbReference type="OrthoDB" id="5988750at2759"/>
<feature type="region of interest" description="Disordered" evidence="5">
    <location>
        <begin position="89"/>
        <end position="112"/>
    </location>
</feature>
<feature type="compositionally biased region" description="Basic and acidic residues" evidence="5">
    <location>
        <begin position="403"/>
        <end position="412"/>
    </location>
</feature>
<feature type="zinc finger region" description="C3H1-type" evidence="4">
    <location>
        <begin position="211"/>
        <end position="233"/>
    </location>
</feature>
<organism evidence="9 10">
    <name type="scientific">Pomacea canaliculata</name>
    <name type="common">Golden apple snail</name>
    <dbReference type="NCBI Taxonomy" id="400727"/>
    <lineage>
        <taxon>Eukaryota</taxon>
        <taxon>Metazoa</taxon>
        <taxon>Spiralia</taxon>
        <taxon>Lophotrochozoa</taxon>
        <taxon>Mollusca</taxon>
        <taxon>Gastropoda</taxon>
        <taxon>Caenogastropoda</taxon>
        <taxon>Architaenioglossa</taxon>
        <taxon>Ampullarioidea</taxon>
        <taxon>Ampullariidae</taxon>
        <taxon>Pomacea</taxon>
    </lineage>
</organism>
<dbReference type="InterPro" id="IPR000571">
    <property type="entry name" value="Znf_CCCH"/>
</dbReference>